<feature type="compositionally biased region" description="Polar residues" evidence="1">
    <location>
        <begin position="79"/>
        <end position="89"/>
    </location>
</feature>
<comment type="caution">
    <text evidence="4">The sequence shown here is derived from an EMBL/GenBank/DDBJ whole genome shotgun (WGS) entry which is preliminary data.</text>
</comment>
<dbReference type="EMBL" id="JAXCLW010000005">
    <property type="protein sequence ID" value="MDY0884637.1"/>
    <property type="molecule type" value="Genomic_DNA"/>
</dbReference>
<dbReference type="PANTHER" id="PTHR38593">
    <property type="entry name" value="BLR2558 PROTEIN"/>
    <property type="match status" value="1"/>
</dbReference>
<evidence type="ECO:0000256" key="1">
    <source>
        <dbReference type="SAM" id="MobiDB-lite"/>
    </source>
</evidence>
<dbReference type="InterPro" id="IPR012347">
    <property type="entry name" value="Ferritin-like"/>
</dbReference>
<protein>
    <submittedName>
        <fullName evidence="4">DUF4142 domain-containing protein</fullName>
    </submittedName>
</protein>
<accession>A0ABU5EEM6</accession>
<evidence type="ECO:0000313" key="5">
    <source>
        <dbReference type="Proteomes" id="UP001279642"/>
    </source>
</evidence>
<dbReference type="PANTHER" id="PTHR38593:SF1">
    <property type="entry name" value="BLR2558 PROTEIN"/>
    <property type="match status" value="1"/>
</dbReference>
<organism evidence="4 5">
    <name type="scientific">Dongia soli</name>
    <dbReference type="NCBI Taxonomy" id="600628"/>
    <lineage>
        <taxon>Bacteria</taxon>
        <taxon>Pseudomonadati</taxon>
        <taxon>Pseudomonadota</taxon>
        <taxon>Alphaproteobacteria</taxon>
        <taxon>Rhodospirillales</taxon>
        <taxon>Dongiaceae</taxon>
        <taxon>Dongia</taxon>
    </lineage>
</organism>
<feature type="chain" id="PRO_5046040496" evidence="2">
    <location>
        <begin position="41"/>
        <end position="244"/>
    </location>
</feature>
<keyword evidence="5" id="KW-1185">Reference proteome</keyword>
<evidence type="ECO:0000259" key="3">
    <source>
        <dbReference type="Pfam" id="PF13628"/>
    </source>
</evidence>
<keyword evidence="2" id="KW-0732">Signal</keyword>
<feature type="signal peptide" evidence="2">
    <location>
        <begin position="1"/>
        <end position="40"/>
    </location>
</feature>
<dbReference type="Pfam" id="PF13628">
    <property type="entry name" value="DUF4142"/>
    <property type="match status" value="1"/>
</dbReference>
<gene>
    <name evidence="4" type="ORF">SMD27_17470</name>
</gene>
<evidence type="ECO:0000256" key="2">
    <source>
        <dbReference type="SAM" id="SignalP"/>
    </source>
</evidence>
<dbReference type="Gene3D" id="1.20.1260.10">
    <property type="match status" value="1"/>
</dbReference>
<dbReference type="RefSeq" id="WP_320509710.1">
    <property type="nucleotide sequence ID" value="NZ_JAXCLW010000005.1"/>
</dbReference>
<dbReference type="InterPro" id="IPR025419">
    <property type="entry name" value="DUF4142"/>
</dbReference>
<reference evidence="4 5" key="1">
    <citation type="journal article" date="2016" name="Antonie Van Leeuwenhoek">
        <title>Dongia soli sp. nov., isolated from soil from Dokdo, Korea.</title>
        <authorList>
            <person name="Kim D.U."/>
            <person name="Lee H."/>
            <person name="Kim H."/>
            <person name="Kim S.G."/>
            <person name="Ka J.O."/>
        </authorList>
    </citation>
    <scope>NUCLEOTIDE SEQUENCE [LARGE SCALE GENOMIC DNA]</scope>
    <source>
        <strain evidence="4 5">D78</strain>
    </source>
</reference>
<feature type="region of interest" description="Disordered" evidence="1">
    <location>
        <begin position="59"/>
        <end position="98"/>
    </location>
</feature>
<sequence>MARPALARPASSFLYGTCRVIALLAATATISLVATSAASAAGRSDSLILLAQNSNTGGATGGAGGNTSQSGSEGGTNAGTGATMSPAENTSTKSTKSLSAASKTYVQKAAMTDLFEITSSKLALKQSKNAEIKKFAQQMVTDHGKSTAKLKSLIRQDKLNLKAPMKLDQEHEKLLKQLEAAKGDDFDKLYAKIQTEGHEDALKLHQTYAENGDQPDLKNFASEVSKVVEMHLSHITDINKSLHS</sequence>
<feature type="domain" description="DUF4142" evidence="3">
    <location>
        <begin position="103"/>
        <end position="237"/>
    </location>
</feature>
<evidence type="ECO:0000313" key="4">
    <source>
        <dbReference type="EMBL" id="MDY0884637.1"/>
    </source>
</evidence>
<proteinExistence type="predicted"/>
<dbReference type="Proteomes" id="UP001279642">
    <property type="component" value="Unassembled WGS sequence"/>
</dbReference>
<name>A0ABU5EEM6_9PROT</name>